<reference evidence="3" key="1">
    <citation type="journal article" date="2019" name="Int. J. Syst. Evol. Microbiol.">
        <title>The Global Catalogue of Microorganisms (GCM) 10K type strain sequencing project: providing services to taxonomists for standard genome sequencing and annotation.</title>
        <authorList>
            <consortium name="The Broad Institute Genomics Platform"/>
            <consortium name="The Broad Institute Genome Sequencing Center for Infectious Disease"/>
            <person name="Wu L."/>
            <person name="Ma J."/>
        </authorList>
    </citation>
    <scope>NUCLEOTIDE SEQUENCE [LARGE SCALE GENOMIC DNA]</scope>
    <source>
        <strain evidence="3">CCUG 50349</strain>
    </source>
</reference>
<dbReference type="PANTHER" id="PTHR43581">
    <property type="entry name" value="ATP/GTP PHOSPHATASE"/>
    <property type="match status" value="1"/>
</dbReference>
<accession>A0ABV9P3N8</accession>
<keyword evidence="3" id="KW-1185">Reference proteome</keyword>
<protein>
    <submittedName>
        <fullName evidence="2">AAA family ATPase</fullName>
    </submittedName>
</protein>
<gene>
    <name evidence="2" type="ORF">ACFO3U_08300</name>
</gene>
<dbReference type="SUPFAM" id="SSF52540">
    <property type="entry name" value="P-loop containing nucleoside triphosphate hydrolases"/>
    <property type="match status" value="1"/>
</dbReference>
<dbReference type="PANTHER" id="PTHR43581:SF4">
    <property type="entry name" value="ATP_GTP PHOSPHATASE"/>
    <property type="match status" value="1"/>
</dbReference>
<dbReference type="InterPro" id="IPR041685">
    <property type="entry name" value="AAA_GajA/Old/RecF-like"/>
</dbReference>
<dbReference type="Gene3D" id="3.40.50.300">
    <property type="entry name" value="P-loop containing nucleotide triphosphate hydrolases"/>
    <property type="match status" value="1"/>
</dbReference>
<dbReference type="EMBL" id="JBHSGW010000025">
    <property type="protein sequence ID" value="MFC4739993.1"/>
    <property type="molecule type" value="Genomic_DNA"/>
</dbReference>
<organism evidence="2 3">
    <name type="scientific">Flavobacterium ponti</name>
    <dbReference type="NCBI Taxonomy" id="665133"/>
    <lineage>
        <taxon>Bacteria</taxon>
        <taxon>Pseudomonadati</taxon>
        <taxon>Bacteroidota</taxon>
        <taxon>Flavobacteriia</taxon>
        <taxon>Flavobacteriales</taxon>
        <taxon>Flavobacteriaceae</taxon>
        <taxon>Flavobacterium</taxon>
    </lineage>
</organism>
<evidence type="ECO:0000259" key="1">
    <source>
        <dbReference type="Pfam" id="PF13175"/>
    </source>
</evidence>
<comment type="caution">
    <text evidence="2">The sequence shown here is derived from an EMBL/GenBank/DDBJ whole genome shotgun (WGS) entry which is preliminary data.</text>
</comment>
<name>A0ABV9P3N8_9FLAO</name>
<dbReference type="InterPro" id="IPR051396">
    <property type="entry name" value="Bact_Antivir_Def_Nuclease"/>
</dbReference>
<evidence type="ECO:0000313" key="3">
    <source>
        <dbReference type="Proteomes" id="UP001595885"/>
    </source>
</evidence>
<dbReference type="Proteomes" id="UP001595885">
    <property type="component" value="Unassembled WGS sequence"/>
</dbReference>
<feature type="domain" description="Endonuclease GajA/Old nuclease/RecF-like AAA" evidence="1">
    <location>
        <begin position="8"/>
        <end position="403"/>
    </location>
</feature>
<sequence length="510" mass="59890">MNNFRIIEFKIWDYKQYEKFENVTFNFSEEIDCDSDFPFITLIIGANATGKSRLLRILVEVFNDLYKLKNEQSSFFSFKGGYKIVYKFKKSIFSIENNKYELIIYKNDRKITISKLNLPEKLIAQSYSINDRFPHQINNYSNLRISPTGSPLKSRYNNSMYEYLGIRTFNNMASATGHITRTIDILFNAFSSGNVNPSIPIVFETLNLIPVLSIEYRFKSYSSMIGNERFSEKYLRSFIDNLDEKKVGFSYRNFKELLNNPELLKDLVEYAEKLRERKNNRFPIVFNLDFTHYESFEVFISEYKMLDLLRKLNLVSYGEIMVYRKNGSSFDINRGSSGEINVFTSLISLACVIEDYSLILIDEPEISLHPNWQMKYLDLVYSIFHSRYTNTHFVICTHSHFLVSDLKSDSSYLLTLKNDENNNLLLNTIPKSTYGWTAEEVLYTVFDVRSTRNSFFEFDLNKLIKLINESSNDLDEIKRILDKFSTIKLSDEDPLNIIIEKGNKYIQENA</sequence>
<dbReference type="InterPro" id="IPR027417">
    <property type="entry name" value="P-loop_NTPase"/>
</dbReference>
<dbReference type="RefSeq" id="WP_379740483.1">
    <property type="nucleotide sequence ID" value="NZ_JBHSGW010000025.1"/>
</dbReference>
<evidence type="ECO:0000313" key="2">
    <source>
        <dbReference type="EMBL" id="MFC4739993.1"/>
    </source>
</evidence>
<proteinExistence type="predicted"/>
<dbReference type="Pfam" id="PF13175">
    <property type="entry name" value="AAA_15"/>
    <property type="match status" value="1"/>
</dbReference>